<dbReference type="Proteomes" id="UP000762676">
    <property type="component" value="Unassembled WGS sequence"/>
</dbReference>
<gene>
    <name evidence="1" type="ORF">ElyMa_006992700</name>
</gene>
<comment type="caution">
    <text evidence="1">The sequence shown here is derived from an EMBL/GenBank/DDBJ whole genome shotgun (WGS) entry which is preliminary data.</text>
</comment>
<dbReference type="AlphaFoldDB" id="A0AAV4JR90"/>
<proteinExistence type="predicted"/>
<keyword evidence="2" id="KW-1185">Reference proteome</keyword>
<dbReference type="EMBL" id="BMAT01013976">
    <property type="protein sequence ID" value="GFS24022.1"/>
    <property type="molecule type" value="Genomic_DNA"/>
</dbReference>
<reference evidence="1 2" key="1">
    <citation type="journal article" date="2021" name="Elife">
        <title>Chloroplast acquisition without the gene transfer in kleptoplastic sea slugs, Plakobranchus ocellatus.</title>
        <authorList>
            <person name="Maeda T."/>
            <person name="Takahashi S."/>
            <person name="Yoshida T."/>
            <person name="Shimamura S."/>
            <person name="Takaki Y."/>
            <person name="Nagai Y."/>
            <person name="Toyoda A."/>
            <person name="Suzuki Y."/>
            <person name="Arimoto A."/>
            <person name="Ishii H."/>
            <person name="Satoh N."/>
            <person name="Nishiyama T."/>
            <person name="Hasebe M."/>
            <person name="Maruyama T."/>
            <person name="Minagawa J."/>
            <person name="Obokata J."/>
            <person name="Shigenobu S."/>
        </authorList>
    </citation>
    <scope>NUCLEOTIDE SEQUENCE [LARGE SCALE GENOMIC DNA]</scope>
</reference>
<name>A0AAV4JR90_9GAST</name>
<evidence type="ECO:0000313" key="1">
    <source>
        <dbReference type="EMBL" id="GFS24022.1"/>
    </source>
</evidence>
<accession>A0AAV4JR90</accession>
<protein>
    <submittedName>
        <fullName evidence="1">Uncharacterized protein</fullName>
    </submittedName>
</protein>
<evidence type="ECO:0000313" key="2">
    <source>
        <dbReference type="Proteomes" id="UP000762676"/>
    </source>
</evidence>
<feature type="non-terminal residue" evidence="1">
    <location>
        <position position="67"/>
    </location>
</feature>
<organism evidence="1 2">
    <name type="scientific">Elysia marginata</name>
    <dbReference type="NCBI Taxonomy" id="1093978"/>
    <lineage>
        <taxon>Eukaryota</taxon>
        <taxon>Metazoa</taxon>
        <taxon>Spiralia</taxon>
        <taxon>Lophotrochozoa</taxon>
        <taxon>Mollusca</taxon>
        <taxon>Gastropoda</taxon>
        <taxon>Heterobranchia</taxon>
        <taxon>Euthyneura</taxon>
        <taxon>Panpulmonata</taxon>
        <taxon>Sacoglossa</taxon>
        <taxon>Placobranchoidea</taxon>
        <taxon>Plakobranchidae</taxon>
        <taxon>Elysia</taxon>
    </lineage>
</organism>
<sequence>MKDADINLDLVLDWNRAEISSSNFLHPFWIKRLTVRWLTQTTIDNLITHHQQMGQEMVNHRLRVVLL</sequence>